<name>A0A9P8ZYH3_9PEZI</name>
<evidence type="ECO:0000256" key="1">
    <source>
        <dbReference type="SAM" id="MobiDB-lite"/>
    </source>
</evidence>
<keyword evidence="5" id="KW-1185">Reference proteome</keyword>
<dbReference type="PANTHER" id="PTHR38644">
    <property type="entry name" value="EXPRESSED PROTEIN"/>
    <property type="match status" value="1"/>
</dbReference>
<dbReference type="GeneID" id="70131306"/>
<accession>A0A9P8ZYH3</accession>
<evidence type="ECO:0000259" key="3">
    <source>
        <dbReference type="Pfam" id="PF23868"/>
    </source>
</evidence>
<sequence>MPPRLPLSASKAGSSLLRPASNGESRAVCFFCSLANAPTQPSTRRSRRKAANSRRLQSTSTTTASSPAEPDARKELEDALVQLQKHAANYVNLSRLQLAINGLRQRPGSESIRVAILGLTNGRTSGNSAKQVLRLLLADPLKDQEEWEQEVDKHDLAQPMIVRVGGVEQEKQPGPISATRGSLLHEVHVSAPTLNGHSLELLLMESNPYTLSPDDGVEGLEDSILVPTVDIPTSSTGRYTPVTTPVHKALLVTDGIMGAAAMTSMPLSESADVIAAAVNMPGYKAMDSEPLPFTPVDVEAAAVGLGLIRKSVSKAMEYEHMWFQSNVPKLADWVKADVITTATGTTKPPVRRLIASLLQSATNAIRLEEARTLSSSLESTATRTPSHLGPSLAAWAESAHTELQEQLDLAFSSRRWRKLGWWKLFWRVDDVHMLTSDILNQRFLPASEKSAIYLAGRIEEAIAPSSVPVLYNAHIATEANAVTLKPSLWPTNIPAARAYLQNETIPALQALAQKLVSQALSTSGLTTSLGALAYFGTITTGIYEAGTVAALGIVWSLRHMQKRWEAARDFWEGEVREEGRKAVRGVEASVEKVLKQSDIITSSTVAENEQLTKARQLVEKATEALNRL</sequence>
<dbReference type="InterPro" id="IPR056196">
    <property type="entry name" value="Mmc1_C"/>
</dbReference>
<dbReference type="AlphaFoldDB" id="A0A9P8ZYH3"/>
<evidence type="ECO:0000256" key="2">
    <source>
        <dbReference type="SAM" id="Phobius"/>
    </source>
</evidence>
<feature type="region of interest" description="Disordered" evidence="1">
    <location>
        <begin position="1"/>
        <end position="20"/>
    </location>
</feature>
<dbReference type="EMBL" id="JAGPXC010000003">
    <property type="protein sequence ID" value="KAH6655162.1"/>
    <property type="molecule type" value="Genomic_DNA"/>
</dbReference>
<feature type="compositionally biased region" description="Low complexity" evidence="1">
    <location>
        <begin position="53"/>
        <end position="66"/>
    </location>
</feature>
<organism evidence="4 5">
    <name type="scientific">Truncatella angustata</name>
    <dbReference type="NCBI Taxonomy" id="152316"/>
    <lineage>
        <taxon>Eukaryota</taxon>
        <taxon>Fungi</taxon>
        <taxon>Dikarya</taxon>
        <taxon>Ascomycota</taxon>
        <taxon>Pezizomycotina</taxon>
        <taxon>Sordariomycetes</taxon>
        <taxon>Xylariomycetidae</taxon>
        <taxon>Amphisphaeriales</taxon>
        <taxon>Sporocadaceae</taxon>
        <taxon>Truncatella</taxon>
    </lineage>
</organism>
<dbReference type="Pfam" id="PF23868">
    <property type="entry name" value="Mmc1_C"/>
    <property type="match status" value="1"/>
</dbReference>
<proteinExistence type="predicted"/>
<dbReference type="Pfam" id="PF23867">
    <property type="entry name" value="Mmc1_N"/>
    <property type="match status" value="1"/>
</dbReference>
<protein>
    <recommendedName>
        <fullName evidence="3">Mmc1 C-terminal domain-containing protein</fullName>
    </recommendedName>
</protein>
<feature type="transmembrane region" description="Helical" evidence="2">
    <location>
        <begin position="531"/>
        <end position="555"/>
    </location>
</feature>
<dbReference type="Proteomes" id="UP000758603">
    <property type="component" value="Unassembled WGS sequence"/>
</dbReference>
<dbReference type="OrthoDB" id="5319015at2759"/>
<dbReference type="RefSeq" id="XP_045959427.1">
    <property type="nucleotide sequence ID" value="XM_046102414.1"/>
</dbReference>
<feature type="non-terminal residue" evidence="4">
    <location>
        <position position="628"/>
    </location>
</feature>
<keyword evidence="2" id="KW-0472">Membrane</keyword>
<evidence type="ECO:0000313" key="5">
    <source>
        <dbReference type="Proteomes" id="UP000758603"/>
    </source>
</evidence>
<evidence type="ECO:0000313" key="4">
    <source>
        <dbReference type="EMBL" id="KAH6655162.1"/>
    </source>
</evidence>
<keyword evidence="2" id="KW-0812">Transmembrane</keyword>
<feature type="region of interest" description="Disordered" evidence="1">
    <location>
        <begin position="37"/>
        <end position="72"/>
    </location>
</feature>
<feature type="domain" description="Mmc1 C-terminal" evidence="3">
    <location>
        <begin position="391"/>
        <end position="580"/>
    </location>
</feature>
<comment type="caution">
    <text evidence="4">The sequence shown here is derived from an EMBL/GenBank/DDBJ whole genome shotgun (WGS) entry which is preliminary data.</text>
</comment>
<dbReference type="PANTHER" id="PTHR38644:SF1">
    <property type="entry name" value="EXPRESSED PROTEIN"/>
    <property type="match status" value="1"/>
</dbReference>
<gene>
    <name evidence="4" type="ORF">BKA67DRAFT_559640</name>
</gene>
<keyword evidence="2" id="KW-1133">Transmembrane helix</keyword>
<reference evidence="4" key="1">
    <citation type="journal article" date="2021" name="Nat. Commun.">
        <title>Genetic determinants of endophytism in the Arabidopsis root mycobiome.</title>
        <authorList>
            <person name="Mesny F."/>
            <person name="Miyauchi S."/>
            <person name="Thiergart T."/>
            <person name="Pickel B."/>
            <person name="Atanasova L."/>
            <person name="Karlsson M."/>
            <person name="Huettel B."/>
            <person name="Barry K.W."/>
            <person name="Haridas S."/>
            <person name="Chen C."/>
            <person name="Bauer D."/>
            <person name="Andreopoulos W."/>
            <person name="Pangilinan J."/>
            <person name="LaButti K."/>
            <person name="Riley R."/>
            <person name="Lipzen A."/>
            <person name="Clum A."/>
            <person name="Drula E."/>
            <person name="Henrissat B."/>
            <person name="Kohler A."/>
            <person name="Grigoriev I.V."/>
            <person name="Martin F.M."/>
            <person name="Hacquard S."/>
        </authorList>
    </citation>
    <scope>NUCLEOTIDE SEQUENCE</scope>
    <source>
        <strain evidence="4">MPI-SDFR-AT-0073</strain>
    </source>
</reference>